<proteinExistence type="predicted"/>
<reference evidence="2 3" key="1">
    <citation type="submission" date="2016-10" db="EMBL/GenBank/DDBJ databases">
        <authorList>
            <person name="de Groot N.N."/>
        </authorList>
    </citation>
    <scope>NUCLEOTIDE SEQUENCE [LARGE SCALE GENOMIC DNA]</scope>
    <source>
        <strain evidence="2 3">CPCC 202699</strain>
    </source>
</reference>
<feature type="domain" description="Cupin type-2" evidence="1">
    <location>
        <begin position="38"/>
        <end position="103"/>
    </location>
</feature>
<evidence type="ECO:0000313" key="3">
    <source>
        <dbReference type="Proteomes" id="UP000199515"/>
    </source>
</evidence>
<dbReference type="InterPro" id="IPR013096">
    <property type="entry name" value="Cupin_2"/>
</dbReference>
<sequence>MSLVTLSEAPAIDNNNGFVFRPLAVPSRGSTELAIWQLEVAPGAKSERHTVSKEEVFLLRAGSISIEVGDEAHSPAVGDAVILPPETPLLLSNPGDEPAVLTVCTSRGIEGKLNGMVIAPPWAQ</sequence>
<dbReference type="OrthoDB" id="5145129at2"/>
<keyword evidence="3" id="KW-1185">Reference proteome</keyword>
<accession>A0A1H3PQR3</accession>
<dbReference type="STRING" id="589385.SAMN05421504_108356"/>
<dbReference type="InterPro" id="IPR011051">
    <property type="entry name" value="RmlC_Cupin_sf"/>
</dbReference>
<dbReference type="Pfam" id="PF07883">
    <property type="entry name" value="Cupin_2"/>
    <property type="match status" value="1"/>
</dbReference>
<evidence type="ECO:0000313" key="2">
    <source>
        <dbReference type="EMBL" id="SDZ03348.1"/>
    </source>
</evidence>
<dbReference type="Proteomes" id="UP000199515">
    <property type="component" value="Unassembled WGS sequence"/>
</dbReference>
<dbReference type="AlphaFoldDB" id="A0A1H3PQR3"/>
<organism evidence="2 3">
    <name type="scientific">Amycolatopsis xylanica</name>
    <dbReference type="NCBI Taxonomy" id="589385"/>
    <lineage>
        <taxon>Bacteria</taxon>
        <taxon>Bacillati</taxon>
        <taxon>Actinomycetota</taxon>
        <taxon>Actinomycetes</taxon>
        <taxon>Pseudonocardiales</taxon>
        <taxon>Pseudonocardiaceae</taxon>
        <taxon>Amycolatopsis</taxon>
    </lineage>
</organism>
<gene>
    <name evidence="2" type="ORF">SAMN05421504_108356</name>
</gene>
<dbReference type="EMBL" id="FNON01000008">
    <property type="protein sequence ID" value="SDZ03348.1"/>
    <property type="molecule type" value="Genomic_DNA"/>
</dbReference>
<name>A0A1H3PQR3_9PSEU</name>
<dbReference type="InterPro" id="IPR014710">
    <property type="entry name" value="RmlC-like_jellyroll"/>
</dbReference>
<dbReference type="Gene3D" id="2.60.120.10">
    <property type="entry name" value="Jelly Rolls"/>
    <property type="match status" value="1"/>
</dbReference>
<evidence type="ECO:0000259" key="1">
    <source>
        <dbReference type="Pfam" id="PF07883"/>
    </source>
</evidence>
<dbReference type="RefSeq" id="WP_091295968.1">
    <property type="nucleotide sequence ID" value="NZ_FNON01000008.1"/>
</dbReference>
<protein>
    <submittedName>
        <fullName evidence="2">Cupin domain-containing protein</fullName>
    </submittedName>
</protein>
<dbReference type="SUPFAM" id="SSF51182">
    <property type="entry name" value="RmlC-like cupins"/>
    <property type="match status" value="1"/>
</dbReference>